<name>Q7N8G0_PHOLL</name>
<protein>
    <submittedName>
        <fullName evidence="1">Photorhabdus luminescens subsp. laumondii TTO1 complete genome segment 3/17</fullName>
    </submittedName>
</protein>
<dbReference type="Proteomes" id="UP000002514">
    <property type="component" value="Chromosome"/>
</dbReference>
<dbReference type="STRING" id="243265.plu0766"/>
<reference evidence="2" key="1">
    <citation type="journal article" date="2003" name="Nat. Biotechnol.">
        <title>The genome sequence of the entomopathogenic bacterium Photorhabdus luminescens.</title>
        <authorList>
            <person name="Duchaud E."/>
            <person name="Rusniok C."/>
            <person name="Frangeul L."/>
            <person name="Buchrieser C."/>
            <person name="Givaudan A."/>
            <person name="Taourit S."/>
            <person name="Bocs S."/>
            <person name="Boursaux-Eude C."/>
            <person name="Chandler M."/>
            <person name="Charles J.-F."/>
            <person name="Dassa E."/>
            <person name="Derose R."/>
            <person name="Derzelle S."/>
            <person name="Freyssinet G."/>
            <person name="Gaudriault S."/>
            <person name="Medigue C."/>
            <person name="Lanois A."/>
            <person name="Powell K."/>
            <person name="Siguier P."/>
            <person name="Vincent R."/>
            <person name="Wingate V."/>
            <person name="Zouine M."/>
            <person name="Glaser P."/>
            <person name="Boemare N."/>
            <person name="Danchin A."/>
            <person name="Kunst F."/>
        </authorList>
    </citation>
    <scope>NUCLEOTIDE SEQUENCE [LARGE SCALE GENOMIC DNA]</scope>
    <source>
        <strain evidence="2">DSM 15139 / CIP 105565 / TT01</strain>
    </source>
</reference>
<keyword evidence="2" id="KW-1185">Reference proteome</keyword>
<dbReference type="EMBL" id="BX571861">
    <property type="protein sequence ID" value="CAE13061.1"/>
    <property type="molecule type" value="Genomic_DNA"/>
</dbReference>
<dbReference type="AlphaFoldDB" id="Q7N8G0"/>
<proteinExistence type="predicted"/>
<gene>
    <name evidence="1" type="ordered locus">plu0766</name>
</gene>
<evidence type="ECO:0000313" key="1">
    <source>
        <dbReference type="EMBL" id="CAE13061.1"/>
    </source>
</evidence>
<organism evidence="1 2">
    <name type="scientific">Photorhabdus laumondii subsp. laumondii (strain DSM 15139 / CIP 105565 / TT01)</name>
    <name type="common">Photorhabdus luminescens subsp. laumondii</name>
    <dbReference type="NCBI Taxonomy" id="243265"/>
    <lineage>
        <taxon>Bacteria</taxon>
        <taxon>Pseudomonadati</taxon>
        <taxon>Pseudomonadota</taxon>
        <taxon>Gammaproteobacteria</taxon>
        <taxon>Enterobacterales</taxon>
        <taxon>Morganellaceae</taxon>
        <taxon>Photorhabdus</taxon>
    </lineage>
</organism>
<accession>Q7N8G0</accession>
<sequence>MLAQSPWLVQPKSGCLSVIGHLLDSHTLSDNSWGWAYRSDQSWIQQHARTADLLSASKLPRCYPEEM</sequence>
<dbReference type="HOGENOM" id="CLU_2808690_0_0_6"/>
<evidence type="ECO:0000313" key="2">
    <source>
        <dbReference type="Proteomes" id="UP000002514"/>
    </source>
</evidence>
<dbReference type="KEGG" id="plu:plu0766"/>